<name>A0A9N9SPC1_DIABA</name>
<protein>
    <recommendedName>
        <fullName evidence="1">Tudor domain-containing protein</fullName>
    </recommendedName>
</protein>
<evidence type="ECO:0000259" key="1">
    <source>
        <dbReference type="PROSITE" id="PS50304"/>
    </source>
</evidence>
<keyword evidence="3" id="KW-1185">Reference proteome</keyword>
<dbReference type="Gene3D" id="2.30.30.140">
    <property type="match status" value="1"/>
</dbReference>
<dbReference type="Proteomes" id="UP001153709">
    <property type="component" value="Chromosome 1"/>
</dbReference>
<dbReference type="SUPFAM" id="SSF63748">
    <property type="entry name" value="Tudor/PWWP/MBT"/>
    <property type="match status" value="1"/>
</dbReference>
<dbReference type="EMBL" id="OU898276">
    <property type="protein sequence ID" value="CAG9827776.1"/>
    <property type="molecule type" value="Genomic_DNA"/>
</dbReference>
<dbReference type="CDD" id="cd20379">
    <property type="entry name" value="Tudor_dTUD-like"/>
    <property type="match status" value="1"/>
</dbReference>
<dbReference type="AlphaFoldDB" id="A0A9N9SPC1"/>
<proteinExistence type="predicted"/>
<dbReference type="Gene3D" id="2.40.50.90">
    <property type="match status" value="1"/>
</dbReference>
<dbReference type="PROSITE" id="PS50304">
    <property type="entry name" value="TUDOR"/>
    <property type="match status" value="1"/>
</dbReference>
<evidence type="ECO:0000313" key="2">
    <source>
        <dbReference type="EMBL" id="CAG9827776.1"/>
    </source>
</evidence>
<organism evidence="2 3">
    <name type="scientific">Diabrotica balteata</name>
    <name type="common">Banded cucumber beetle</name>
    <dbReference type="NCBI Taxonomy" id="107213"/>
    <lineage>
        <taxon>Eukaryota</taxon>
        <taxon>Metazoa</taxon>
        <taxon>Ecdysozoa</taxon>
        <taxon>Arthropoda</taxon>
        <taxon>Hexapoda</taxon>
        <taxon>Insecta</taxon>
        <taxon>Pterygota</taxon>
        <taxon>Neoptera</taxon>
        <taxon>Endopterygota</taxon>
        <taxon>Coleoptera</taxon>
        <taxon>Polyphaga</taxon>
        <taxon>Cucujiformia</taxon>
        <taxon>Chrysomeloidea</taxon>
        <taxon>Chrysomelidae</taxon>
        <taxon>Galerucinae</taxon>
        <taxon>Diabroticina</taxon>
        <taxon>Diabroticites</taxon>
        <taxon>Diabrotica</taxon>
    </lineage>
</organism>
<dbReference type="Pfam" id="PF00567">
    <property type="entry name" value="TUDOR"/>
    <property type="match status" value="1"/>
</dbReference>
<dbReference type="InterPro" id="IPR035437">
    <property type="entry name" value="SNase_OB-fold_sf"/>
</dbReference>
<sequence>MELSDDCDVDITTFINPHLFWVVVKNKVRKKMLANLDIQIQLSLTEIKNCSGLDIGQMVVAVIDGFSYRAVIEHIDENDKPSYLVWLIDYGTMKEIEKVYEIPASLSKLQHLSFQASLNNAVCMEEFLDYNAVGEVYNVKKPVKNPTTLVIKEALKILSEGHNFKFKLEDKQNGVALGDIIVKDKLNKEASLRDSLSNEPLRVQYSNKHNVTDPNEKSDAVNKLQESSDALDYQNVSNESTDNPDCKENSSSFLPKNNIRGKFSQYIYVVCLVDIE</sequence>
<dbReference type="GO" id="GO:0005737">
    <property type="term" value="C:cytoplasm"/>
    <property type="evidence" value="ECO:0007669"/>
    <property type="project" value="UniProtKB-ARBA"/>
</dbReference>
<accession>A0A9N9SPC1</accession>
<feature type="domain" description="Tudor" evidence="1">
    <location>
        <begin position="52"/>
        <end position="111"/>
    </location>
</feature>
<dbReference type="OrthoDB" id="6764694at2759"/>
<evidence type="ECO:0000313" key="3">
    <source>
        <dbReference type="Proteomes" id="UP001153709"/>
    </source>
</evidence>
<gene>
    <name evidence="2" type="ORF">DIABBA_LOCUS1750</name>
</gene>
<reference evidence="2" key="1">
    <citation type="submission" date="2022-01" db="EMBL/GenBank/DDBJ databases">
        <authorList>
            <person name="King R."/>
        </authorList>
    </citation>
    <scope>NUCLEOTIDE SEQUENCE</scope>
</reference>
<dbReference type="InterPro" id="IPR002999">
    <property type="entry name" value="Tudor"/>
</dbReference>